<evidence type="ECO:0000259" key="4">
    <source>
        <dbReference type="PROSITE" id="PS50853"/>
    </source>
</evidence>
<dbReference type="PANTHER" id="PTHR24051">
    <property type="entry name" value="SUSHI DOMAIN-CONTAINING PROTEIN 1"/>
    <property type="match status" value="1"/>
</dbReference>
<dbReference type="FunFam" id="2.60.40.10:FF:001015">
    <property type="entry name" value="tyrosine-protein phosphatase Lar isoform X4"/>
    <property type="match status" value="1"/>
</dbReference>
<dbReference type="SUPFAM" id="SSF49265">
    <property type="entry name" value="Fibronectin type III"/>
    <property type="match status" value="2"/>
</dbReference>
<dbReference type="Proteomes" id="UP001497623">
    <property type="component" value="Unassembled WGS sequence"/>
</dbReference>
<sequence>RFQSPGTIVFSWNPPDMNERNGVIIQYDIQFNKNVILNNDYKHMRNVTEVRAVFGGLEENMDYIFKVRAWTRKGPGPYSEDLEIHTDFDLVRAPLNLDGLATSESSIEVWWEPIPSRGKVIGYTVFYNMAPNVDLDTWSNISVPVTPSAELQNLERHAEYAIVVAARTAMGLGRLSTMLQVRVKPMDVPMHLRAQAVTTHSANLTWGPSIQLNPLHYSVRYSAVKEFVDAQGVTQIQRIKIQTQIVNTRTYSYIIEDLLPFTTYTVNVTAVPPTHEYRPPAKITVTTQMAAPQPMVKPDFYGVKGEHEIAMILPMASEKYGPIAFYYLIVVPEDSLIEKQNPFLWPYQFLPDQYLNDDLISNKVSSIRDDLAEGPYIAAKFLYQNVPYSFSLGDGQIYEGFKNRPLQKLKKYKVFIRAYVDTLGSLFLYTSSTFSELISLDMKAAPHGDLSSRPNSFEPTHDTPTPINPVDNDASGGLPLESQMGTGLILPP</sequence>
<dbReference type="InterPro" id="IPR051622">
    <property type="entry name" value="R-tyr_protein_phosphatases"/>
</dbReference>
<dbReference type="AlphaFoldDB" id="A0AAV2QQ00"/>
<evidence type="ECO:0000313" key="6">
    <source>
        <dbReference type="Proteomes" id="UP001497623"/>
    </source>
</evidence>
<evidence type="ECO:0000256" key="1">
    <source>
        <dbReference type="ARBA" id="ARBA00022737"/>
    </source>
</evidence>
<feature type="non-terminal residue" evidence="5">
    <location>
        <position position="1"/>
    </location>
</feature>
<evidence type="ECO:0000256" key="3">
    <source>
        <dbReference type="SAM" id="MobiDB-lite"/>
    </source>
</evidence>
<organism evidence="5 6">
    <name type="scientific">Meganyctiphanes norvegica</name>
    <name type="common">Northern krill</name>
    <name type="synonym">Thysanopoda norvegica</name>
    <dbReference type="NCBI Taxonomy" id="48144"/>
    <lineage>
        <taxon>Eukaryota</taxon>
        <taxon>Metazoa</taxon>
        <taxon>Ecdysozoa</taxon>
        <taxon>Arthropoda</taxon>
        <taxon>Crustacea</taxon>
        <taxon>Multicrustacea</taxon>
        <taxon>Malacostraca</taxon>
        <taxon>Eumalacostraca</taxon>
        <taxon>Eucarida</taxon>
        <taxon>Euphausiacea</taxon>
        <taxon>Euphausiidae</taxon>
        <taxon>Meganyctiphanes</taxon>
    </lineage>
</organism>
<name>A0AAV2QQ00_MEGNR</name>
<keyword evidence="1" id="KW-0677">Repeat</keyword>
<dbReference type="InterPro" id="IPR013783">
    <property type="entry name" value="Ig-like_fold"/>
</dbReference>
<dbReference type="Gene3D" id="2.60.40.10">
    <property type="entry name" value="Immunoglobulins"/>
    <property type="match status" value="3"/>
</dbReference>
<feature type="domain" description="Fibronectin type-III" evidence="4">
    <location>
        <begin position="188"/>
        <end position="290"/>
    </location>
</feature>
<accession>A0AAV2QQ00</accession>
<dbReference type="Pfam" id="PF00041">
    <property type="entry name" value="fn3"/>
    <property type="match status" value="3"/>
</dbReference>
<keyword evidence="2" id="KW-1015">Disulfide bond</keyword>
<dbReference type="PANTHER" id="PTHR24051:SF9">
    <property type="entry name" value="FIBRONECTIN TYPE-III DOMAIN-CONTAINING PROTEIN"/>
    <property type="match status" value="1"/>
</dbReference>
<proteinExistence type="predicted"/>
<comment type="caution">
    <text evidence="5">The sequence shown here is derived from an EMBL/GenBank/DDBJ whole genome shotgun (WGS) entry which is preliminary data.</text>
</comment>
<feature type="domain" description="Fibronectin type-III" evidence="4">
    <location>
        <begin position="1"/>
        <end position="89"/>
    </location>
</feature>
<dbReference type="EMBL" id="CAXKWB010008670">
    <property type="protein sequence ID" value="CAL4091883.1"/>
    <property type="molecule type" value="Genomic_DNA"/>
</dbReference>
<dbReference type="InterPro" id="IPR036116">
    <property type="entry name" value="FN3_sf"/>
</dbReference>
<feature type="region of interest" description="Disordered" evidence="3">
    <location>
        <begin position="449"/>
        <end position="492"/>
    </location>
</feature>
<evidence type="ECO:0000256" key="2">
    <source>
        <dbReference type="ARBA" id="ARBA00023157"/>
    </source>
</evidence>
<dbReference type="InterPro" id="IPR003961">
    <property type="entry name" value="FN3_dom"/>
</dbReference>
<keyword evidence="6" id="KW-1185">Reference proteome</keyword>
<feature type="domain" description="Fibronectin type-III" evidence="4">
    <location>
        <begin position="93"/>
        <end position="186"/>
    </location>
</feature>
<feature type="compositionally biased region" description="Polar residues" evidence="3">
    <location>
        <begin position="452"/>
        <end position="465"/>
    </location>
</feature>
<reference evidence="5 6" key="1">
    <citation type="submission" date="2024-05" db="EMBL/GenBank/DDBJ databases">
        <authorList>
            <person name="Wallberg A."/>
        </authorList>
    </citation>
    <scope>NUCLEOTIDE SEQUENCE [LARGE SCALE GENOMIC DNA]</scope>
</reference>
<dbReference type="PROSITE" id="PS50853">
    <property type="entry name" value="FN3"/>
    <property type="match status" value="3"/>
</dbReference>
<gene>
    <name evidence="5" type="ORF">MNOR_LOCUS14456</name>
</gene>
<dbReference type="CDD" id="cd00063">
    <property type="entry name" value="FN3"/>
    <property type="match status" value="3"/>
</dbReference>
<evidence type="ECO:0000313" key="5">
    <source>
        <dbReference type="EMBL" id="CAL4091883.1"/>
    </source>
</evidence>
<dbReference type="SMART" id="SM00060">
    <property type="entry name" value="FN3"/>
    <property type="match status" value="3"/>
</dbReference>
<protein>
    <recommendedName>
        <fullName evidence="4">Fibronectin type-III domain-containing protein</fullName>
    </recommendedName>
</protein>